<accession>A0A6A3AY16</accession>
<reference evidence="1" key="1">
    <citation type="submission" date="2019-09" db="EMBL/GenBank/DDBJ databases">
        <title>Draft genome information of white flower Hibiscus syriacus.</title>
        <authorList>
            <person name="Kim Y.-M."/>
        </authorList>
    </citation>
    <scope>NUCLEOTIDE SEQUENCE [LARGE SCALE GENOMIC DNA]</scope>
    <source>
        <strain evidence="1">YM2019G1</strain>
    </source>
</reference>
<evidence type="ECO:0000313" key="1">
    <source>
        <dbReference type="EMBL" id="KAE8708578.1"/>
    </source>
</evidence>
<protein>
    <submittedName>
        <fullName evidence="1">Uncharacterized protein</fullName>
    </submittedName>
</protein>
<dbReference type="AlphaFoldDB" id="A0A6A3AY16"/>
<comment type="caution">
    <text evidence="1">The sequence shown here is derived from an EMBL/GenBank/DDBJ whole genome shotgun (WGS) entry which is preliminary data.</text>
</comment>
<organism evidence="1 2">
    <name type="scientific">Hibiscus syriacus</name>
    <name type="common">Rose of Sharon</name>
    <dbReference type="NCBI Taxonomy" id="106335"/>
    <lineage>
        <taxon>Eukaryota</taxon>
        <taxon>Viridiplantae</taxon>
        <taxon>Streptophyta</taxon>
        <taxon>Embryophyta</taxon>
        <taxon>Tracheophyta</taxon>
        <taxon>Spermatophyta</taxon>
        <taxon>Magnoliopsida</taxon>
        <taxon>eudicotyledons</taxon>
        <taxon>Gunneridae</taxon>
        <taxon>Pentapetalae</taxon>
        <taxon>rosids</taxon>
        <taxon>malvids</taxon>
        <taxon>Malvales</taxon>
        <taxon>Malvaceae</taxon>
        <taxon>Malvoideae</taxon>
        <taxon>Hibiscus</taxon>
    </lineage>
</organism>
<proteinExistence type="predicted"/>
<name>A0A6A3AY16_HIBSY</name>
<dbReference type="EMBL" id="VEPZ02000940">
    <property type="protein sequence ID" value="KAE8708578.1"/>
    <property type="molecule type" value="Genomic_DNA"/>
</dbReference>
<gene>
    <name evidence="1" type="ORF">F3Y22_tig00110338pilonHSYRG00165</name>
</gene>
<dbReference type="Proteomes" id="UP000436088">
    <property type="component" value="Unassembled WGS sequence"/>
</dbReference>
<sequence length="166" mass="18967">MSNKFFKVVHYNGEMLQTDVGVVFKSHMPINMRFHIDVSHRLMKQKIERKLGAYVSCLSYRNLISSNPMTYGKVQLDDDDDVGVMVGLHQSSNNNMVEIYGDDNLVGRFGESLAEFSEDDEDIIPLVDDDDTPLVDETDPQPEISHHDLPRYHHAVAMHDINYDAI</sequence>
<keyword evidence="2" id="KW-1185">Reference proteome</keyword>
<evidence type="ECO:0000313" key="2">
    <source>
        <dbReference type="Proteomes" id="UP000436088"/>
    </source>
</evidence>